<keyword evidence="2" id="KW-1185">Reference proteome</keyword>
<dbReference type="RefSeq" id="WP_054838598.1">
    <property type="nucleotide sequence ID" value="NZ_BBBY01000013.1"/>
</dbReference>
<organism evidence="1 2">
    <name type="scientific">Sulfuracidifex metallicus DSM 6482 = JCM 9184</name>
    <dbReference type="NCBI Taxonomy" id="523847"/>
    <lineage>
        <taxon>Archaea</taxon>
        <taxon>Thermoproteota</taxon>
        <taxon>Thermoprotei</taxon>
        <taxon>Sulfolobales</taxon>
        <taxon>Sulfolobaceae</taxon>
        <taxon>Sulfuracidifex</taxon>
    </lineage>
</organism>
<dbReference type="EMBL" id="WGGD01000005">
    <property type="protein sequence ID" value="MUN29849.1"/>
    <property type="molecule type" value="Genomic_DNA"/>
</dbReference>
<gene>
    <name evidence="1" type="ORF">GC250_10490</name>
</gene>
<sequence length="246" mass="28285">MTYTYSFSTGLTRCAVEELLTDVIRLSGVLGHFMVLMAYDRESGKLVHVGRVNDFPGKYLIGFIVPENEEIDVVKGYLEGPEIGQDYIEYRLVVNDHLGHIRFTMDSDEDTLLTVDVELPQELKVTFKDIDDMEEHIIKDHFFPYMEKFRNRSIYQTPFFTLKLNGKLKDVIEKVMSMGGKKLLKTRINENVVKIFIDDGKVDFCLIYGKKVAMGNEALKEVLETDNVIDATVYSIPVEEMVMIMI</sequence>
<dbReference type="OrthoDB" id="44086at2157"/>
<dbReference type="AlphaFoldDB" id="A0A6A9QNX2"/>
<reference evidence="1 2" key="1">
    <citation type="submission" date="2019-10" db="EMBL/GenBank/DDBJ databases">
        <title>Sequencing and Assembly of Multiple Reported Metal-Biooxidizing Members of the Extremely Thermoacidophilic Archaeal Family Sulfolobaceae.</title>
        <authorList>
            <person name="Counts J.A."/>
            <person name="Kelly R.M."/>
        </authorList>
    </citation>
    <scope>NUCLEOTIDE SEQUENCE [LARGE SCALE GENOMIC DNA]</scope>
    <source>
        <strain evidence="1 2">DSM 6482</strain>
    </source>
</reference>
<dbReference type="Proteomes" id="UP000470772">
    <property type="component" value="Unassembled WGS sequence"/>
</dbReference>
<comment type="caution">
    <text evidence="1">The sequence shown here is derived from an EMBL/GenBank/DDBJ whole genome shotgun (WGS) entry which is preliminary data.</text>
</comment>
<name>A0A6A9QNX2_SULME</name>
<evidence type="ECO:0000313" key="2">
    <source>
        <dbReference type="Proteomes" id="UP000470772"/>
    </source>
</evidence>
<proteinExistence type="predicted"/>
<evidence type="ECO:0000313" key="1">
    <source>
        <dbReference type="EMBL" id="MUN29849.1"/>
    </source>
</evidence>
<protein>
    <submittedName>
        <fullName evidence="1">Uncharacterized protein</fullName>
    </submittedName>
</protein>
<accession>A0A6A9QNX2</accession>